<evidence type="ECO:0000313" key="1">
    <source>
        <dbReference type="EMBL" id="QDU31756.1"/>
    </source>
</evidence>
<dbReference type="KEGG" id="aagg:ETAA8_69160"/>
<reference evidence="1 2" key="1">
    <citation type="submission" date="2019-02" db="EMBL/GenBank/DDBJ databases">
        <title>Deep-cultivation of Planctomycetes and their phenomic and genomic characterization uncovers novel biology.</title>
        <authorList>
            <person name="Wiegand S."/>
            <person name="Jogler M."/>
            <person name="Boedeker C."/>
            <person name="Pinto D."/>
            <person name="Vollmers J."/>
            <person name="Rivas-Marin E."/>
            <person name="Kohn T."/>
            <person name="Peeters S.H."/>
            <person name="Heuer A."/>
            <person name="Rast P."/>
            <person name="Oberbeckmann S."/>
            <person name="Bunk B."/>
            <person name="Jeske O."/>
            <person name="Meyerdierks A."/>
            <person name="Storesund J.E."/>
            <person name="Kallscheuer N."/>
            <person name="Luecker S."/>
            <person name="Lage O.M."/>
            <person name="Pohl T."/>
            <person name="Merkel B.J."/>
            <person name="Hornburger P."/>
            <person name="Mueller R.-W."/>
            <person name="Bruemmer F."/>
            <person name="Labrenz M."/>
            <person name="Spormann A.M."/>
            <person name="Op den Camp H."/>
            <person name="Overmann J."/>
            <person name="Amann R."/>
            <person name="Jetten M.S.M."/>
            <person name="Mascher T."/>
            <person name="Medema M.H."/>
            <person name="Devos D.P."/>
            <person name="Kaster A.-K."/>
            <person name="Ovreas L."/>
            <person name="Rohde M."/>
            <person name="Galperin M.Y."/>
            <person name="Jogler C."/>
        </authorList>
    </citation>
    <scope>NUCLEOTIDE SEQUENCE [LARGE SCALE GENOMIC DNA]</scope>
    <source>
        <strain evidence="1 2">ETA_A8</strain>
    </source>
</reference>
<dbReference type="AlphaFoldDB" id="A0A517YNE6"/>
<protein>
    <submittedName>
        <fullName evidence="1">Uncharacterized protein</fullName>
    </submittedName>
</protein>
<proteinExistence type="predicted"/>
<evidence type="ECO:0000313" key="2">
    <source>
        <dbReference type="Proteomes" id="UP000315017"/>
    </source>
</evidence>
<accession>A0A517YNE6</accession>
<organism evidence="1 2">
    <name type="scientific">Anatilimnocola aggregata</name>
    <dbReference type="NCBI Taxonomy" id="2528021"/>
    <lineage>
        <taxon>Bacteria</taxon>
        <taxon>Pseudomonadati</taxon>
        <taxon>Planctomycetota</taxon>
        <taxon>Planctomycetia</taxon>
        <taxon>Pirellulales</taxon>
        <taxon>Pirellulaceae</taxon>
        <taxon>Anatilimnocola</taxon>
    </lineage>
</organism>
<dbReference type="EMBL" id="CP036274">
    <property type="protein sequence ID" value="QDU31756.1"/>
    <property type="molecule type" value="Genomic_DNA"/>
</dbReference>
<name>A0A517YNE6_9BACT</name>
<sequence length="168" mass="18627">MLRLGGCSWLVVVLLGLVSTNGLLGAEPTEQAKEKRERLAVHQTLAVLNKVEYRLCRGLTSLCPKECGHSGNFADFTIKKYLKYEKLGEFGDPKQENFLIQVSDFDKRPLGDPALLKTIQGLKAGDFVLLSWNHDYVTSKGVSSPERPVIKLEKIDPAQAETLLKASQ</sequence>
<keyword evidence="2" id="KW-1185">Reference proteome</keyword>
<dbReference type="RefSeq" id="WP_145099417.1">
    <property type="nucleotide sequence ID" value="NZ_CP036274.1"/>
</dbReference>
<dbReference type="Proteomes" id="UP000315017">
    <property type="component" value="Chromosome"/>
</dbReference>
<dbReference type="OrthoDB" id="197408at2"/>
<gene>
    <name evidence="1" type="ORF">ETAA8_69160</name>
</gene>